<keyword evidence="4" id="KW-1185">Reference proteome</keyword>
<evidence type="ECO:0000313" key="4">
    <source>
        <dbReference type="Proteomes" id="UP000030752"/>
    </source>
</evidence>
<protein>
    <submittedName>
        <fullName evidence="3">Uncharacterized protein</fullName>
    </submittedName>
</protein>
<evidence type="ECO:0000256" key="1">
    <source>
        <dbReference type="SAM" id="Phobius"/>
    </source>
</evidence>
<keyword evidence="1" id="KW-1133">Transmembrane helix</keyword>
<feature type="transmembrane region" description="Helical" evidence="1">
    <location>
        <begin position="110"/>
        <end position="130"/>
    </location>
</feature>
<evidence type="ECO:0000256" key="2">
    <source>
        <dbReference type="SAM" id="SignalP"/>
    </source>
</evidence>
<dbReference type="GeneID" id="19970306"/>
<feature type="transmembrane region" description="Helical" evidence="1">
    <location>
        <begin position="311"/>
        <end position="331"/>
    </location>
</feature>
<dbReference type="VEuPathDB" id="FungiDB:HMPREF1541_02967"/>
<feature type="transmembrane region" description="Helical" evidence="1">
    <location>
        <begin position="49"/>
        <end position="69"/>
    </location>
</feature>
<dbReference type="EMBL" id="KB822719">
    <property type="protein sequence ID" value="ETN41033.1"/>
    <property type="molecule type" value="Genomic_DNA"/>
</dbReference>
<keyword evidence="1" id="KW-0812">Transmembrane</keyword>
<dbReference type="AlphaFoldDB" id="W2RZ35"/>
<evidence type="ECO:0000313" key="3">
    <source>
        <dbReference type="EMBL" id="ETN41033.1"/>
    </source>
</evidence>
<accession>W2RZ35</accession>
<dbReference type="RefSeq" id="XP_008715542.1">
    <property type="nucleotide sequence ID" value="XM_008717320.1"/>
</dbReference>
<feature type="transmembrane region" description="Helical" evidence="1">
    <location>
        <begin position="269"/>
        <end position="291"/>
    </location>
</feature>
<gene>
    <name evidence="3" type="ORF">HMPREF1541_02967</name>
</gene>
<dbReference type="OrthoDB" id="5427664at2759"/>
<keyword evidence="2" id="KW-0732">Signal</keyword>
<feature type="signal peptide" evidence="2">
    <location>
        <begin position="1"/>
        <end position="18"/>
    </location>
</feature>
<dbReference type="InParanoid" id="W2RZ35"/>
<dbReference type="Proteomes" id="UP000030752">
    <property type="component" value="Unassembled WGS sequence"/>
</dbReference>
<reference evidence="3 4" key="1">
    <citation type="submission" date="2013-03" db="EMBL/GenBank/DDBJ databases">
        <title>The Genome Sequence of Phialophora europaea CBS 101466.</title>
        <authorList>
            <consortium name="The Broad Institute Genomics Platform"/>
            <person name="Cuomo C."/>
            <person name="de Hoog S."/>
            <person name="Gorbushina A."/>
            <person name="Walker B."/>
            <person name="Young S.K."/>
            <person name="Zeng Q."/>
            <person name="Gargeya S."/>
            <person name="Fitzgerald M."/>
            <person name="Haas B."/>
            <person name="Abouelleil A."/>
            <person name="Allen A.W."/>
            <person name="Alvarado L."/>
            <person name="Arachchi H.M."/>
            <person name="Berlin A.M."/>
            <person name="Chapman S.B."/>
            <person name="Gainer-Dewar J."/>
            <person name="Goldberg J."/>
            <person name="Griggs A."/>
            <person name="Gujja S."/>
            <person name="Hansen M."/>
            <person name="Howarth C."/>
            <person name="Imamovic A."/>
            <person name="Ireland A."/>
            <person name="Larimer J."/>
            <person name="McCowan C."/>
            <person name="Murphy C."/>
            <person name="Pearson M."/>
            <person name="Poon T.W."/>
            <person name="Priest M."/>
            <person name="Roberts A."/>
            <person name="Saif S."/>
            <person name="Shea T."/>
            <person name="Sisk P."/>
            <person name="Sykes S."/>
            <person name="Wortman J."/>
            <person name="Nusbaum C."/>
            <person name="Birren B."/>
        </authorList>
    </citation>
    <scope>NUCLEOTIDE SEQUENCE [LARGE SCALE GENOMIC DNA]</scope>
    <source>
        <strain evidence="3 4">CBS 101466</strain>
    </source>
</reference>
<sequence>MTILWGMLLAALILTASPQAPSAWSENDNWDDPFFYDTPVVCTWSCGAMAPWILDVIIAVTLIVGGFVIRALKLVKPVADFCSVWLVEKPGYWTEDVFVRCALRSTASGSVWWPLWTFITWLVVCLYLHARAFYDIFDSLLSELTWLTLSLIWGANKAFTWRSGSPLNEFEDTWGFGQILPMFLLIAPLAAIPEMYYAGDGQDLTTANKRQRAAVSGPLIGMNPMSRQPRMRSNDNTSYGMMWKPNTAYAASELPILLRHRDAAYKSKAFRFLIFAYMVLGPIWLIMIMYYQRAVGAKNPANTVLKGFKDSVLPITLLLPTAAFLVLFAPFSPVIRGALKGDSYQSIDGTTTEPALWLGLRTRLRDFRVMGRQR</sequence>
<dbReference type="HOGENOM" id="CLU_739715_0_0_1"/>
<feature type="chain" id="PRO_5004824177" evidence="2">
    <location>
        <begin position="19"/>
        <end position="374"/>
    </location>
</feature>
<keyword evidence="1" id="KW-0472">Membrane</keyword>
<name>W2RZ35_CYPE1</name>
<organism evidence="3 4">
    <name type="scientific">Cyphellophora europaea (strain CBS 101466)</name>
    <name type="common">Phialophora europaea</name>
    <dbReference type="NCBI Taxonomy" id="1220924"/>
    <lineage>
        <taxon>Eukaryota</taxon>
        <taxon>Fungi</taxon>
        <taxon>Dikarya</taxon>
        <taxon>Ascomycota</taxon>
        <taxon>Pezizomycotina</taxon>
        <taxon>Eurotiomycetes</taxon>
        <taxon>Chaetothyriomycetidae</taxon>
        <taxon>Chaetothyriales</taxon>
        <taxon>Cyphellophoraceae</taxon>
        <taxon>Cyphellophora</taxon>
    </lineage>
</organism>
<proteinExistence type="predicted"/>